<evidence type="ECO:0000256" key="1">
    <source>
        <dbReference type="SAM" id="Phobius"/>
    </source>
</evidence>
<comment type="caution">
    <text evidence="2">The sequence shown here is derived from an EMBL/GenBank/DDBJ whole genome shotgun (WGS) entry which is preliminary data.</text>
</comment>
<organism evidence="2 3">
    <name type="scientific">Metabacillus endolithicus</name>
    <dbReference type="NCBI Taxonomy" id="1535204"/>
    <lineage>
        <taxon>Bacteria</taxon>
        <taxon>Bacillati</taxon>
        <taxon>Bacillota</taxon>
        <taxon>Bacilli</taxon>
        <taxon>Bacillales</taxon>
        <taxon>Bacillaceae</taxon>
        <taxon>Metabacillus</taxon>
    </lineage>
</organism>
<dbReference type="InterPro" id="IPR021509">
    <property type="entry name" value="DUF3169"/>
</dbReference>
<keyword evidence="1" id="KW-0812">Transmembrane</keyword>
<accession>A0ABW5BUA8</accession>
<dbReference type="Pfam" id="PF11368">
    <property type="entry name" value="DUF3169"/>
    <property type="match status" value="1"/>
</dbReference>
<feature type="transmembrane region" description="Helical" evidence="1">
    <location>
        <begin position="7"/>
        <end position="25"/>
    </location>
</feature>
<keyword evidence="1" id="KW-1133">Transmembrane helix</keyword>
<reference evidence="3" key="1">
    <citation type="journal article" date="2019" name="Int. J. Syst. Evol. Microbiol.">
        <title>The Global Catalogue of Microorganisms (GCM) 10K type strain sequencing project: providing services to taxonomists for standard genome sequencing and annotation.</title>
        <authorList>
            <consortium name="The Broad Institute Genomics Platform"/>
            <consortium name="The Broad Institute Genome Sequencing Center for Infectious Disease"/>
            <person name="Wu L."/>
            <person name="Ma J."/>
        </authorList>
    </citation>
    <scope>NUCLEOTIDE SEQUENCE [LARGE SCALE GENOMIC DNA]</scope>
    <source>
        <strain evidence="3">CGMCC 1.15474</strain>
    </source>
</reference>
<evidence type="ECO:0000313" key="3">
    <source>
        <dbReference type="Proteomes" id="UP001597318"/>
    </source>
</evidence>
<feature type="transmembrane region" description="Helical" evidence="1">
    <location>
        <begin position="194"/>
        <end position="213"/>
    </location>
</feature>
<keyword evidence="1" id="KW-0472">Membrane</keyword>
<proteinExistence type="predicted"/>
<sequence length="218" mass="24683">MKVILQFIFGGIIGFFVVYALMSFSEVRFSGGIAVISLITLSCILIVMSILRYQKIKSLNIQQFSGDEEDEIEVNKYKMFADYSLYANSSIVFSILALSLSLITAQQLILPIMSIVLIFLSYFLIMMMTYMMKQVYPDRNIDFRSQSVIDVADDGEKHVILDGLYKSHGLLNISLIAAIALSTVYSVTREDPQTFSIILMAMVLLVVNCKYLFVIRNK</sequence>
<feature type="transmembrane region" description="Helical" evidence="1">
    <location>
        <begin position="85"/>
        <end position="103"/>
    </location>
</feature>
<feature type="transmembrane region" description="Helical" evidence="1">
    <location>
        <begin position="109"/>
        <end position="130"/>
    </location>
</feature>
<keyword evidence="3" id="KW-1185">Reference proteome</keyword>
<dbReference type="Proteomes" id="UP001597318">
    <property type="component" value="Unassembled WGS sequence"/>
</dbReference>
<feature type="transmembrane region" description="Helical" evidence="1">
    <location>
        <begin position="170"/>
        <end position="188"/>
    </location>
</feature>
<feature type="transmembrane region" description="Helical" evidence="1">
    <location>
        <begin position="31"/>
        <end position="51"/>
    </location>
</feature>
<protein>
    <submittedName>
        <fullName evidence="2">DUF3169 family protein</fullName>
    </submittedName>
</protein>
<dbReference type="RefSeq" id="WP_247342441.1">
    <property type="nucleotide sequence ID" value="NZ_CP095550.1"/>
</dbReference>
<evidence type="ECO:0000313" key="2">
    <source>
        <dbReference type="EMBL" id="MFD2212441.1"/>
    </source>
</evidence>
<gene>
    <name evidence="2" type="ORF">ACFSKK_01810</name>
</gene>
<dbReference type="EMBL" id="JBHUIK010000001">
    <property type="protein sequence ID" value="MFD2212441.1"/>
    <property type="molecule type" value="Genomic_DNA"/>
</dbReference>
<name>A0ABW5BUA8_9BACI</name>